<evidence type="ECO:0008006" key="3">
    <source>
        <dbReference type="Google" id="ProtNLM"/>
    </source>
</evidence>
<protein>
    <recommendedName>
        <fullName evidence="3">Transposase</fullName>
    </recommendedName>
</protein>
<evidence type="ECO:0000313" key="1">
    <source>
        <dbReference type="EMBL" id="RBM65511.1"/>
    </source>
</evidence>
<dbReference type="Proteomes" id="UP000252199">
    <property type="component" value="Unassembled WGS sequence"/>
</dbReference>
<dbReference type="EMBL" id="QKKU01000082">
    <property type="protein sequence ID" value="RBM65511.1"/>
    <property type="molecule type" value="Genomic_DNA"/>
</dbReference>
<comment type="caution">
    <text evidence="1">The sequence shown here is derived from an EMBL/GenBank/DDBJ whole genome shotgun (WGS) entry which is preliminary data.</text>
</comment>
<feature type="non-terminal residue" evidence="1">
    <location>
        <position position="1"/>
    </location>
</feature>
<accession>A0ABD7FUF0</accession>
<reference evidence="1 2" key="1">
    <citation type="submission" date="2018-06" db="EMBL/GenBank/DDBJ databases">
        <title>Draft genome sequences of nine Vibrio sp. clinical isolates from across the United States representing the closest known relative of Vibrio cholerae.</title>
        <authorList>
            <person name="Islam M.T."/>
            <person name="Liang K."/>
            <person name="Im M.S."/>
            <person name="Winkjer J."/>
            <person name="Busby S."/>
            <person name="Batra D."/>
            <person name="Rowe L."/>
            <person name="Tarr C.L."/>
            <person name="Boucher Y."/>
        </authorList>
    </citation>
    <scope>NUCLEOTIDE SEQUENCE [LARGE SCALE GENOMIC DNA]</scope>
    <source>
        <strain evidence="1 2">2017V-1110</strain>
    </source>
</reference>
<dbReference type="AlphaFoldDB" id="A0ABD7FUF0"/>
<organism evidence="1 2">
    <name type="scientific">Vibrio paracholerae</name>
    <dbReference type="NCBI Taxonomy" id="650003"/>
    <lineage>
        <taxon>Bacteria</taxon>
        <taxon>Pseudomonadati</taxon>
        <taxon>Pseudomonadota</taxon>
        <taxon>Gammaproteobacteria</taxon>
        <taxon>Vibrionales</taxon>
        <taxon>Vibrionaceae</taxon>
        <taxon>Vibrio</taxon>
    </lineage>
</organism>
<name>A0ABD7FUF0_9VIBR</name>
<proteinExistence type="predicted"/>
<gene>
    <name evidence="1" type="ORF">DLR72_13085</name>
</gene>
<evidence type="ECO:0000313" key="2">
    <source>
        <dbReference type="Proteomes" id="UP000252199"/>
    </source>
</evidence>
<sequence length="54" mass="5844">TIGFVKAEVVEKRTKYQATHLVVANMTLLVNNVELSIPQGTPTTYLAELIGALS</sequence>